<feature type="transmembrane region" description="Helical" evidence="2">
    <location>
        <begin position="141"/>
        <end position="163"/>
    </location>
</feature>
<dbReference type="CDD" id="cd00321">
    <property type="entry name" value="SO_family_Moco"/>
    <property type="match status" value="1"/>
</dbReference>
<feature type="transmembrane region" description="Helical" evidence="2">
    <location>
        <begin position="102"/>
        <end position="120"/>
    </location>
</feature>
<dbReference type="PRINTS" id="PR00407">
    <property type="entry name" value="EUMOPTERIN"/>
</dbReference>
<dbReference type="OrthoDB" id="9795587at2"/>
<dbReference type="AlphaFoldDB" id="A0A4V2YEJ1"/>
<dbReference type="Pfam" id="PF00174">
    <property type="entry name" value="Oxidored_molyb"/>
    <property type="match status" value="1"/>
</dbReference>
<protein>
    <recommendedName>
        <fullName evidence="3">Oxidoreductase molybdopterin-binding domain-containing protein</fullName>
    </recommendedName>
</protein>
<dbReference type="SUPFAM" id="SSF56524">
    <property type="entry name" value="Oxidoreductase molybdopterin-binding domain"/>
    <property type="match status" value="1"/>
</dbReference>
<sequence>MKTRLKTRLRAGLRAGNGPPGPFRPGFWRSPLRGPWLTSVFGLVLLVGLVIVAVTGLLSYAAYEPRLPGNDMTPGKGLLGFYLFDWPTHPAWLYRVTQGTHVVLGLTLVPVLLAKLWSVIPKLFEWPPARSIAQAVDRASLVLLVGGAGFQFATGILNIQLFYVFPFSFYPAHLYGAWIFLAALAVHVAVRLPRAIRAVRSRDLRRELRTRLADTRPEPPDPNGLVPADPAPPTMSRRGVLAFVGGGSVLMFGLSAGQTLDGPLRRTALLAPHGREYGTGPNDFQVNKTAASLGVTAAEAGDGWRLAVVGASRIHLSRADLLAMPLHTYALPIACVEGWSTEQVWTGVRLADLARLAGLPPGAAAVTARSLQRVGYFGQASLSTGQVADPRSLLALRVNGADLSLDHGFPARIIVPNAPGVHNTKWVRELEFRREGR</sequence>
<evidence type="ECO:0000256" key="2">
    <source>
        <dbReference type="SAM" id="Phobius"/>
    </source>
</evidence>
<gene>
    <name evidence="4" type="ORF">E1294_21400</name>
</gene>
<dbReference type="Gene3D" id="3.90.420.10">
    <property type="entry name" value="Oxidoreductase, molybdopterin-binding domain"/>
    <property type="match status" value="1"/>
</dbReference>
<feature type="transmembrane region" description="Helical" evidence="2">
    <location>
        <begin position="240"/>
        <end position="260"/>
    </location>
</feature>
<organism evidence="4 5">
    <name type="scientific">Nonomuraea diastatica</name>
    <dbReference type="NCBI Taxonomy" id="1848329"/>
    <lineage>
        <taxon>Bacteria</taxon>
        <taxon>Bacillati</taxon>
        <taxon>Actinomycetota</taxon>
        <taxon>Actinomycetes</taxon>
        <taxon>Streptosporangiales</taxon>
        <taxon>Streptosporangiaceae</taxon>
        <taxon>Nonomuraea</taxon>
    </lineage>
</organism>
<evidence type="ECO:0000259" key="3">
    <source>
        <dbReference type="Pfam" id="PF00174"/>
    </source>
</evidence>
<feature type="transmembrane region" description="Helical" evidence="2">
    <location>
        <begin position="36"/>
        <end position="63"/>
    </location>
</feature>
<feature type="compositionally biased region" description="Basic and acidic residues" evidence="1">
    <location>
        <begin position="210"/>
        <end position="219"/>
    </location>
</feature>
<proteinExistence type="predicted"/>
<dbReference type="Proteomes" id="UP000294543">
    <property type="component" value="Unassembled WGS sequence"/>
</dbReference>
<dbReference type="InterPro" id="IPR036374">
    <property type="entry name" value="OxRdtase_Mopterin-bd_sf"/>
</dbReference>
<keyword evidence="5" id="KW-1185">Reference proteome</keyword>
<keyword evidence="2" id="KW-0472">Membrane</keyword>
<dbReference type="InterPro" id="IPR000572">
    <property type="entry name" value="OxRdtase_Mopterin-bd_dom"/>
</dbReference>
<dbReference type="EMBL" id="SMKP01000059">
    <property type="protein sequence ID" value="TDD19316.1"/>
    <property type="molecule type" value="Genomic_DNA"/>
</dbReference>
<evidence type="ECO:0000313" key="5">
    <source>
        <dbReference type="Proteomes" id="UP000294543"/>
    </source>
</evidence>
<name>A0A4V2YEJ1_9ACTN</name>
<feature type="domain" description="Oxidoreductase molybdopterin-binding" evidence="3">
    <location>
        <begin position="301"/>
        <end position="435"/>
    </location>
</feature>
<keyword evidence="2" id="KW-0812">Transmembrane</keyword>
<dbReference type="InterPro" id="IPR008335">
    <property type="entry name" value="Mopterin_OxRdtase_euk"/>
</dbReference>
<dbReference type="PANTHER" id="PTHR43032:SF2">
    <property type="entry name" value="BLL0505 PROTEIN"/>
    <property type="match status" value="1"/>
</dbReference>
<accession>A0A4V2YEJ1</accession>
<evidence type="ECO:0000256" key="1">
    <source>
        <dbReference type="SAM" id="MobiDB-lite"/>
    </source>
</evidence>
<feature type="region of interest" description="Disordered" evidence="1">
    <location>
        <begin position="210"/>
        <end position="233"/>
    </location>
</feature>
<evidence type="ECO:0000313" key="4">
    <source>
        <dbReference type="EMBL" id="TDD19316.1"/>
    </source>
</evidence>
<dbReference type="GO" id="GO:0016491">
    <property type="term" value="F:oxidoreductase activity"/>
    <property type="evidence" value="ECO:0007669"/>
    <property type="project" value="InterPro"/>
</dbReference>
<keyword evidence="2" id="KW-1133">Transmembrane helix</keyword>
<feature type="transmembrane region" description="Helical" evidence="2">
    <location>
        <begin position="175"/>
        <end position="192"/>
    </location>
</feature>
<comment type="caution">
    <text evidence="4">The sequence shown here is derived from an EMBL/GenBank/DDBJ whole genome shotgun (WGS) entry which is preliminary data.</text>
</comment>
<reference evidence="4 5" key="1">
    <citation type="submission" date="2019-03" db="EMBL/GenBank/DDBJ databases">
        <title>Draft genome sequences of novel Actinobacteria.</title>
        <authorList>
            <person name="Sahin N."/>
            <person name="Ay H."/>
            <person name="Saygin H."/>
        </authorList>
    </citation>
    <scope>NUCLEOTIDE SEQUENCE [LARGE SCALE GENOMIC DNA]</scope>
    <source>
        <strain evidence="4 5">KC712</strain>
    </source>
</reference>
<dbReference type="PANTHER" id="PTHR43032">
    <property type="entry name" value="PROTEIN-METHIONINE-SULFOXIDE REDUCTASE"/>
    <property type="match status" value="1"/>
</dbReference>